<reference evidence="3" key="1">
    <citation type="submission" date="2023-12" db="EMBL/GenBank/DDBJ databases">
        <title>Genome assembly of Anisodus tanguticus.</title>
        <authorList>
            <person name="Wang Y.-J."/>
        </authorList>
    </citation>
    <scope>NUCLEOTIDE SEQUENCE</scope>
    <source>
        <strain evidence="3">KB-2021</strain>
        <tissue evidence="3">Leaf</tissue>
    </source>
</reference>
<keyword evidence="4" id="KW-1185">Reference proteome</keyword>
<dbReference type="PANTHER" id="PTHR31672:SF2">
    <property type="entry name" value="F-BOX DOMAIN-CONTAINING PROTEIN"/>
    <property type="match status" value="1"/>
</dbReference>
<dbReference type="AlphaFoldDB" id="A0AAE1S7A4"/>
<feature type="domain" description="F-box" evidence="2">
    <location>
        <begin position="53"/>
        <end position="93"/>
    </location>
</feature>
<dbReference type="PANTHER" id="PTHR31672">
    <property type="entry name" value="BNACNNG10540D PROTEIN"/>
    <property type="match status" value="1"/>
</dbReference>
<dbReference type="InterPro" id="IPR050796">
    <property type="entry name" value="SCF_F-box_component"/>
</dbReference>
<dbReference type="EMBL" id="JAVYJV010000008">
    <property type="protein sequence ID" value="KAK4364309.1"/>
    <property type="molecule type" value="Genomic_DNA"/>
</dbReference>
<accession>A0AAE1S7A4</accession>
<evidence type="ECO:0000259" key="2">
    <source>
        <dbReference type="SMART" id="SM00256"/>
    </source>
</evidence>
<gene>
    <name evidence="3" type="ORF">RND71_015667</name>
</gene>
<dbReference type="InterPro" id="IPR036047">
    <property type="entry name" value="F-box-like_dom_sf"/>
</dbReference>
<protein>
    <recommendedName>
        <fullName evidence="2">F-box domain-containing protein</fullName>
    </recommendedName>
</protein>
<dbReference type="Proteomes" id="UP001291623">
    <property type="component" value="Unassembled WGS sequence"/>
</dbReference>
<proteinExistence type="predicted"/>
<sequence length="313" mass="36585">MDVMAPEAMVMEGRRQRKQKQSSGGETVLPEATVELESKGRRQKKLKQSSMVLPEAMIIEVLLRFSLKYVLRCKCVSKTWCSLISSSDIMKLYYSRNLGIFISHYGCFKQTRLSLGGTPPFTKQFDDEYEVKFTQVCFYTSAGDLTLCNSYNFETMKLPLPSFYNRLRYDRTQFYLGFDPFNGQYVLLAEMKYFNYHSIWIRRHAPSIFIHDQFMYWLVELYKDNRREILVFNLAGGISTNFFSIPLPPHFDQLSTSATLVKFTGRLAVGCRTTELNIWELDMLCYNCTAIPLHCTPSLGDLNRWELGRLRYW</sequence>
<dbReference type="Pfam" id="PF00646">
    <property type="entry name" value="F-box"/>
    <property type="match status" value="1"/>
</dbReference>
<evidence type="ECO:0000313" key="4">
    <source>
        <dbReference type="Proteomes" id="UP001291623"/>
    </source>
</evidence>
<dbReference type="SMART" id="SM00256">
    <property type="entry name" value="FBOX"/>
    <property type="match status" value="1"/>
</dbReference>
<dbReference type="InterPro" id="IPR001810">
    <property type="entry name" value="F-box_dom"/>
</dbReference>
<dbReference type="SUPFAM" id="SSF81383">
    <property type="entry name" value="F-box domain"/>
    <property type="match status" value="1"/>
</dbReference>
<name>A0AAE1S7A4_9SOLA</name>
<organism evidence="3 4">
    <name type="scientific">Anisodus tanguticus</name>
    <dbReference type="NCBI Taxonomy" id="243964"/>
    <lineage>
        <taxon>Eukaryota</taxon>
        <taxon>Viridiplantae</taxon>
        <taxon>Streptophyta</taxon>
        <taxon>Embryophyta</taxon>
        <taxon>Tracheophyta</taxon>
        <taxon>Spermatophyta</taxon>
        <taxon>Magnoliopsida</taxon>
        <taxon>eudicotyledons</taxon>
        <taxon>Gunneridae</taxon>
        <taxon>Pentapetalae</taxon>
        <taxon>asterids</taxon>
        <taxon>lamiids</taxon>
        <taxon>Solanales</taxon>
        <taxon>Solanaceae</taxon>
        <taxon>Solanoideae</taxon>
        <taxon>Hyoscyameae</taxon>
        <taxon>Anisodus</taxon>
    </lineage>
</organism>
<evidence type="ECO:0000313" key="3">
    <source>
        <dbReference type="EMBL" id="KAK4364309.1"/>
    </source>
</evidence>
<comment type="caution">
    <text evidence="3">The sequence shown here is derived from an EMBL/GenBank/DDBJ whole genome shotgun (WGS) entry which is preliminary data.</text>
</comment>
<dbReference type="Gene3D" id="1.20.1280.50">
    <property type="match status" value="1"/>
</dbReference>
<feature type="region of interest" description="Disordered" evidence="1">
    <location>
        <begin position="1"/>
        <end position="28"/>
    </location>
</feature>
<evidence type="ECO:0000256" key="1">
    <source>
        <dbReference type="SAM" id="MobiDB-lite"/>
    </source>
</evidence>